<feature type="region of interest" description="Disordered" evidence="1">
    <location>
        <begin position="32"/>
        <end position="94"/>
    </location>
</feature>
<feature type="compositionally biased region" description="Low complexity" evidence="1">
    <location>
        <begin position="32"/>
        <end position="49"/>
    </location>
</feature>
<feature type="domain" description="DUF4232" evidence="3">
    <location>
        <begin position="95"/>
        <end position="211"/>
    </location>
</feature>
<sequence>MSHTTLRHGRRAAAAGLIAVAALGLTACNGAKSDAAGSPSGSASAAADPGGSGGSGDGGTSGGTAGGSTGAKSTSAGHRSHAGQGSHAGAAGGRCTTGGLQAGWGSEGGGIPDMKSDSQQTAAVWLKNIGKASCTLDGFPGVQIKGTDGTTWDLRRSAKKPAPVTLKPGAHTQFTIELLPTTGKDDKKVEPGLVTVTPPNEKKPFALKWPYGGAILDQSGATHPGTFVNPVNG</sequence>
<feature type="compositionally biased region" description="Low complexity" evidence="1">
    <location>
        <begin position="70"/>
        <end position="89"/>
    </location>
</feature>
<proteinExistence type="predicted"/>
<organism evidence="4 5">
    <name type="scientific">Streptomyces albospinus</name>
    <dbReference type="NCBI Taxonomy" id="285515"/>
    <lineage>
        <taxon>Bacteria</taxon>
        <taxon>Bacillati</taxon>
        <taxon>Actinomycetota</taxon>
        <taxon>Actinomycetes</taxon>
        <taxon>Kitasatosporales</taxon>
        <taxon>Streptomycetaceae</taxon>
        <taxon>Streptomyces</taxon>
    </lineage>
</organism>
<feature type="compositionally biased region" description="Gly residues" evidence="1">
    <location>
        <begin position="50"/>
        <end position="69"/>
    </location>
</feature>
<name>A0ABQ2UN01_9ACTN</name>
<keyword evidence="2" id="KW-0732">Signal</keyword>
<dbReference type="InterPro" id="IPR025326">
    <property type="entry name" value="DUF4232"/>
</dbReference>
<feature type="chain" id="PRO_5047207518" description="DUF4232 domain-containing protein" evidence="2">
    <location>
        <begin position="28"/>
        <end position="233"/>
    </location>
</feature>
<evidence type="ECO:0000256" key="2">
    <source>
        <dbReference type="SAM" id="SignalP"/>
    </source>
</evidence>
<evidence type="ECO:0000259" key="3">
    <source>
        <dbReference type="Pfam" id="PF14016"/>
    </source>
</evidence>
<gene>
    <name evidence="4" type="ORF">GCM10010211_06740</name>
</gene>
<evidence type="ECO:0000313" key="4">
    <source>
        <dbReference type="EMBL" id="GGU45526.1"/>
    </source>
</evidence>
<keyword evidence="5" id="KW-1185">Reference proteome</keyword>
<feature type="signal peptide" evidence="2">
    <location>
        <begin position="1"/>
        <end position="27"/>
    </location>
</feature>
<dbReference type="Pfam" id="PF14016">
    <property type="entry name" value="DUF4232"/>
    <property type="match status" value="1"/>
</dbReference>
<protein>
    <recommendedName>
        <fullName evidence="3">DUF4232 domain-containing protein</fullName>
    </recommendedName>
</protein>
<dbReference type="EMBL" id="BMRP01000001">
    <property type="protein sequence ID" value="GGU45526.1"/>
    <property type="molecule type" value="Genomic_DNA"/>
</dbReference>
<comment type="caution">
    <text evidence="4">The sequence shown here is derived from an EMBL/GenBank/DDBJ whole genome shotgun (WGS) entry which is preliminary data.</text>
</comment>
<accession>A0ABQ2UN01</accession>
<dbReference type="Proteomes" id="UP000654471">
    <property type="component" value="Unassembled WGS sequence"/>
</dbReference>
<evidence type="ECO:0000256" key="1">
    <source>
        <dbReference type="SAM" id="MobiDB-lite"/>
    </source>
</evidence>
<dbReference type="RefSeq" id="WP_189296094.1">
    <property type="nucleotide sequence ID" value="NZ_BMRP01000001.1"/>
</dbReference>
<reference evidence="5" key="1">
    <citation type="journal article" date="2019" name="Int. J. Syst. Evol. Microbiol.">
        <title>The Global Catalogue of Microorganisms (GCM) 10K type strain sequencing project: providing services to taxonomists for standard genome sequencing and annotation.</title>
        <authorList>
            <consortium name="The Broad Institute Genomics Platform"/>
            <consortium name="The Broad Institute Genome Sequencing Center for Infectious Disease"/>
            <person name="Wu L."/>
            <person name="Ma J."/>
        </authorList>
    </citation>
    <scope>NUCLEOTIDE SEQUENCE [LARGE SCALE GENOMIC DNA]</scope>
    <source>
        <strain evidence="5">JCM 3399</strain>
    </source>
</reference>
<evidence type="ECO:0000313" key="5">
    <source>
        <dbReference type="Proteomes" id="UP000654471"/>
    </source>
</evidence>
<dbReference type="PROSITE" id="PS51257">
    <property type="entry name" value="PROKAR_LIPOPROTEIN"/>
    <property type="match status" value="1"/>
</dbReference>